<dbReference type="FunFam" id="1.10.10.10:FF:000056">
    <property type="entry name" value="IclR family transcriptional regulator"/>
    <property type="match status" value="1"/>
</dbReference>
<evidence type="ECO:0000256" key="4">
    <source>
        <dbReference type="ARBA" id="ARBA00058938"/>
    </source>
</evidence>
<dbReference type="InterPro" id="IPR050707">
    <property type="entry name" value="HTH_MetabolicPath_Reg"/>
</dbReference>
<name>A0A949TJZ1_9CLOT</name>
<proteinExistence type="predicted"/>
<evidence type="ECO:0000256" key="1">
    <source>
        <dbReference type="ARBA" id="ARBA00023015"/>
    </source>
</evidence>
<keyword evidence="3" id="KW-0804">Transcription</keyword>
<protein>
    <recommendedName>
        <fullName evidence="5">Glycerol operon regulatory protein</fullName>
    </recommendedName>
</protein>
<dbReference type="Pfam" id="PF09339">
    <property type="entry name" value="HTH_IclR"/>
    <property type="match status" value="1"/>
</dbReference>
<dbReference type="Proteomes" id="UP000694308">
    <property type="component" value="Unassembled WGS sequence"/>
</dbReference>
<dbReference type="SMART" id="SM00346">
    <property type="entry name" value="HTH_ICLR"/>
    <property type="match status" value="1"/>
</dbReference>
<reference evidence="8" key="1">
    <citation type="submission" date="2020-12" db="EMBL/GenBank/DDBJ databases">
        <title>Clostridium thailandense sp. nov., a novel acetogenic bacterium isolated from peat land soil in Thailand.</title>
        <authorList>
            <person name="Chaikitkaew S."/>
            <person name="Birkeland N.K."/>
        </authorList>
    </citation>
    <scope>NUCLEOTIDE SEQUENCE</scope>
    <source>
        <strain evidence="8">PL3</strain>
    </source>
</reference>
<gene>
    <name evidence="8" type="ORF">I6U48_12300</name>
</gene>
<dbReference type="AlphaFoldDB" id="A0A949TJZ1"/>
<keyword evidence="2" id="KW-0238">DNA-binding</keyword>
<evidence type="ECO:0000259" key="6">
    <source>
        <dbReference type="PROSITE" id="PS51077"/>
    </source>
</evidence>
<evidence type="ECO:0000313" key="9">
    <source>
        <dbReference type="Proteomes" id="UP000694308"/>
    </source>
</evidence>
<sequence length="255" mass="28470">MVSERKNINSVVKSLKILECFSREVKELKLTEISKMLEMPKSTTSNLIYTLLDMGYIEQNNENGKFSLGAKLFILGKVFEHHLNMVEIAKPYMETLRNKFNESVHLSISYNNAGICIEKIEGFNAIGMNSQVGKTLPLHCTASGKLILSGMSEEKLETTLKNIDLFKRTEATITDVDIIRREINLIKEKGYSIAVEEGEIGLTSIAAPIYNYKGELIACLSIAGPSARIDGNVRDEIVQELLKISKEVSAKLGYM</sequence>
<dbReference type="RefSeq" id="WP_218320756.1">
    <property type="nucleotide sequence ID" value="NZ_JAEEGC010000052.1"/>
</dbReference>
<dbReference type="GO" id="GO:0045892">
    <property type="term" value="P:negative regulation of DNA-templated transcription"/>
    <property type="evidence" value="ECO:0007669"/>
    <property type="project" value="TreeGrafter"/>
</dbReference>
<dbReference type="EMBL" id="JAEEGC010000052">
    <property type="protein sequence ID" value="MBV7273690.1"/>
    <property type="molecule type" value="Genomic_DNA"/>
</dbReference>
<dbReference type="InterPro" id="IPR014757">
    <property type="entry name" value="Tscrpt_reg_IclR_C"/>
</dbReference>
<dbReference type="InterPro" id="IPR005471">
    <property type="entry name" value="Tscrpt_reg_IclR_N"/>
</dbReference>
<evidence type="ECO:0000313" key="8">
    <source>
        <dbReference type="EMBL" id="MBV7273690.1"/>
    </source>
</evidence>
<evidence type="ECO:0000256" key="3">
    <source>
        <dbReference type="ARBA" id="ARBA00023163"/>
    </source>
</evidence>
<dbReference type="PANTHER" id="PTHR30136">
    <property type="entry name" value="HELIX-TURN-HELIX TRANSCRIPTIONAL REGULATOR, ICLR FAMILY"/>
    <property type="match status" value="1"/>
</dbReference>
<dbReference type="PANTHER" id="PTHR30136:SF35">
    <property type="entry name" value="HTH-TYPE TRANSCRIPTIONAL REGULATOR RV1719"/>
    <property type="match status" value="1"/>
</dbReference>
<keyword evidence="9" id="KW-1185">Reference proteome</keyword>
<keyword evidence="1" id="KW-0805">Transcription regulation</keyword>
<feature type="domain" description="HTH iclR-type" evidence="6">
    <location>
        <begin position="8"/>
        <end position="70"/>
    </location>
</feature>
<accession>A0A949TJZ1</accession>
<dbReference type="Pfam" id="PF01614">
    <property type="entry name" value="IclR_C"/>
    <property type="match status" value="1"/>
</dbReference>
<comment type="caution">
    <text evidence="8">The sequence shown here is derived from an EMBL/GenBank/DDBJ whole genome shotgun (WGS) entry which is preliminary data.</text>
</comment>
<dbReference type="PROSITE" id="PS51077">
    <property type="entry name" value="HTH_ICLR"/>
    <property type="match status" value="1"/>
</dbReference>
<comment type="function">
    <text evidence="4">May be an activator protein for the gylABX operon.</text>
</comment>
<dbReference type="PROSITE" id="PS51078">
    <property type="entry name" value="ICLR_ED"/>
    <property type="match status" value="1"/>
</dbReference>
<evidence type="ECO:0000256" key="5">
    <source>
        <dbReference type="ARBA" id="ARBA00070406"/>
    </source>
</evidence>
<dbReference type="GO" id="GO:0003700">
    <property type="term" value="F:DNA-binding transcription factor activity"/>
    <property type="evidence" value="ECO:0007669"/>
    <property type="project" value="TreeGrafter"/>
</dbReference>
<organism evidence="8 9">
    <name type="scientific">Clostridium thailandense</name>
    <dbReference type="NCBI Taxonomy" id="2794346"/>
    <lineage>
        <taxon>Bacteria</taxon>
        <taxon>Bacillati</taxon>
        <taxon>Bacillota</taxon>
        <taxon>Clostridia</taxon>
        <taxon>Eubacteriales</taxon>
        <taxon>Clostridiaceae</taxon>
        <taxon>Clostridium</taxon>
    </lineage>
</organism>
<evidence type="ECO:0000259" key="7">
    <source>
        <dbReference type="PROSITE" id="PS51078"/>
    </source>
</evidence>
<dbReference type="GO" id="GO:0003677">
    <property type="term" value="F:DNA binding"/>
    <property type="evidence" value="ECO:0007669"/>
    <property type="project" value="UniProtKB-KW"/>
</dbReference>
<evidence type="ECO:0000256" key="2">
    <source>
        <dbReference type="ARBA" id="ARBA00023125"/>
    </source>
</evidence>
<feature type="domain" description="IclR-ED" evidence="7">
    <location>
        <begin position="71"/>
        <end position="254"/>
    </location>
</feature>